<name>A0AB39AV81_9GAMM</name>
<organism evidence="1">
    <name type="scientific">Pseudoalteromonas sp. SD03</name>
    <dbReference type="NCBI Taxonomy" id="3231719"/>
    <lineage>
        <taxon>Bacteria</taxon>
        <taxon>Pseudomonadati</taxon>
        <taxon>Pseudomonadota</taxon>
        <taxon>Gammaproteobacteria</taxon>
        <taxon>Alteromonadales</taxon>
        <taxon>Pseudoalteromonadaceae</taxon>
        <taxon>Pseudoalteromonas</taxon>
    </lineage>
</organism>
<proteinExistence type="predicted"/>
<evidence type="ECO:0000313" key="1">
    <source>
        <dbReference type="EMBL" id="XDH89419.1"/>
    </source>
</evidence>
<dbReference type="RefSeq" id="WP_368485711.1">
    <property type="nucleotide sequence ID" value="NZ_CP162515.1"/>
</dbReference>
<protein>
    <submittedName>
        <fullName evidence="1">Uncharacterized protein</fullName>
    </submittedName>
</protein>
<sequence>MAPRVPNLVDSEIYDLLNESLNTGESIPEFQFKGLIRKAEKLPVPHRYACLSALYAHVFDYDRAIENAVNSIKFGHDEQSCIDNALSALSNNKLFSDIVRLSKEFPILLNYNNSRNESYDAAIYTLDLEYCEYIANNFQLRNDGSLYDYEAFRCHLDNDQNLIQKACEYMNYVFEGLTVLLKKSSMRTRSLCFGLITDPMGEYMEINVALHNASVEQVVDLEFDWHEHISKFDASAPQLCNISFVVEVSE</sequence>
<gene>
    <name evidence="1" type="ORF">ABZP26_19280</name>
</gene>
<dbReference type="EMBL" id="CP162515">
    <property type="protein sequence ID" value="XDH89419.1"/>
    <property type="molecule type" value="Genomic_DNA"/>
</dbReference>
<dbReference type="AlphaFoldDB" id="A0AB39AV81"/>
<accession>A0AB39AV81</accession>
<reference evidence="1" key="1">
    <citation type="submission" date="2024-07" db="EMBL/GenBank/DDBJ databases">
        <authorList>
            <person name="Jiang Y."/>
            <person name="Qin Q."/>
        </authorList>
    </citation>
    <scope>NUCLEOTIDE SEQUENCE</scope>
    <source>
        <strain evidence="1">SD03</strain>
    </source>
</reference>